<feature type="domain" description="IprA winged helix-turn-helix" evidence="1">
    <location>
        <begin position="142"/>
        <end position="207"/>
    </location>
</feature>
<dbReference type="EMBL" id="CP157375">
    <property type="protein sequence ID" value="XBM29872.1"/>
    <property type="molecule type" value="Genomic_DNA"/>
</dbReference>
<evidence type="ECO:0000313" key="2">
    <source>
        <dbReference type="EMBL" id="XBM29872.1"/>
    </source>
</evidence>
<evidence type="ECO:0000259" key="1">
    <source>
        <dbReference type="Pfam" id="PF15977"/>
    </source>
</evidence>
<sequence length="216" mass="24439">MINSPVQQKPDDSLVLLLNQLSVPSRIVEIGKGALVSLNDGPVQSCFMIHSGTAIVRRSDNNLIVGNINAPLIFGFNLYLGIGDQIHIEAITDVSFEVIPCEQFYNIIRQQQLWEPMLDVTMYISSLLFRKNAMLTVRDSPSIICHQLRELIDEHESIRLNTSVHDYIQQRTHLSRSGIMKHLSLMRKKGYIEMKNGILLSIHALPSLSDTEFTDL</sequence>
<gene>
    <name evidence="2" type="ORF">ABFV38_18500</name>
</gene>
<dbReference type="Pfam" id="PF15977">
    <property type="entry name" value="HTH_46"/>
    <property type="match status" value="1"/>
</dbReference>
<reference evidence="2" key="1">
    <citation type="submission" date="2024-05" db="EMBL/GenBank/DDBJ databases">
        <title>Copy number flexibility facilitates heteroresistance to increasing antibiotic pressure and threatens the beta-lactam pipeline.</title>
        <authorList>
            <person name="Choby J.E."/>
            <person name="Weiss D.S."/>
        </authorList>
    </citation>
    <scope>NUCLEOTIDE SEQUENCE</scope>
    <source>
        <strain evidence="2">Mu1197</strain>
    </source>
</reference>
<proteinExistence type="predicted"/>
<dbReference type="RefSeq" id="WP_348957747.1">
    <property type="nucleotide sequence ID" value="NZ_CP157375.1"/>
</dbReference>
<organism evidence="2">
    <name type="scientific">Enterobacter cloacae complex sp. Mu1197</name>
    <dbReference type="NCBI Taxonomy" id="3152302"/>
    <lineage>
        <taxon>Bacteria</taxon>
        <taxon>Pseudomonadati</taxon>
        <taxon>Pseudomonadota</taxon>
        <taxon>Gammaproteobacteria</taxon>
        <taxon>Enterobacterales</taxon>
        <taxon>Enterobacteriaceae</taxon>
        <taxon>Enterobacter</taxon>
        <taxon>Enterobacter cloacae complex</taxon>
    </lineage>
</organism>
<protein>
    <submittedName>
        <fullName evidence="2">Helix-turn-helix domain-containing protein</fullName>
    </submittedName>
</protein>
<dbReference type="InterPro" id="IPR014710">
    <property type="entry name" value="RmlC-like_jellyroll"/>
</dbReference>
<dbReference type="InterPro" id="IPR018490">
    <property type="entry name" value="cNMP-bd_dom_sf"/>
</dbReference>
<name>A0AAU7FVI3_9ENTR</name>
<dbReference type="AlphaFoldDB" id="A0AAU7FVI3"/>
<dbReference type="SUPFAM" id="SSF51206">
    <property type="entry name" value="cAMP-binding domain-like"/>
    <property type="match status" value="1"/>
</dbReference>
<dbReference type="Gene3D" id="2.60.120.10">
    <property type="entry name" value="Jelly Rolls"/>
    <property type="match status" value="1"/>
</dbReference>
<accession>A0AAU7FVI3</accession>
<dbReference type="InterPro" id="IPR041687">
    <property type="entry name" value="HTH_46"/>
</dbReference>